<sequence length="737" mass="76522">MAPVVAATPVGRGRGGTGLRLWRLCSLGRTSLEAHRLQPDWSWMSAAAAAAVAIAAVTTSVFGGALAVSSAPACGAAASSGSVDGACTLGSLGPSFRLPVPAVRLAEAAAAGRPPPGAPLVLPLGAGAPRPARPGSSRGFPAVVRIHERVVGAMKTAGAAGSAVADDGDMLPETTARWTSRLEAVNLKGGIVAVGEYYAEVQLGGQMVRVQIDTGSTTLAVPMEECESCRKGDMRYSVSKSVGKVGRPVPCDGDVCTPNMCSPFSCGKCSATKACCSKLNTDNCGFHLSFGDGSGASGELVIDNLTWGNNITFPVVFGGILKDSPDFERSTVDGILGLAWPKLACNPSCVEPTFDAMVRHLKIDNIFSMCITGTGGKLVLGGHDTTLAKADPVWVPMVLRSPPSYYPFKVTGPLRIGDRDATELPPLRKGIVDSGTTLIVFSQHYWNLFVEHMQKHYCDDIPSLCEKTTWFRPAHCVRISDEELDKMPTLRFPLENDFVIELTSREYMVDYPSKSSRCVGFMALDSMSGGIDWIAGNVVMEKYVTIYDRAAKRIGFALSKGDCVSTAIADAAPDAAVGPATPTAAPEGTKPDAEQAATGTAAAPRAPNVSAAKCEAATADGCTACASLRGCAWHYTQKTCGLRPGATGGDAGGLAASVPYPSCAGASCWCSAAGFASSFWRVVGTAVGAVLASLVLVGAVVGGVVRRRRRLAAAAAPAEDGDVLREQARPFADSESF</sequence>
<evidence type="ECO:0000313" key="2">
    <source>
        <dbReference type="Proteomes" id="UP000798662"/>
    </source>
</evidence>
<comment type="caution">
    <text evidence="1">The sequence shown here is derived from an EMBL/GenBank/DDBJ whole genome shotgun (WGS) entry which is preliminary data.</text>
</comment>
<proteinExistence type="predicted"/>
<organism evidence="1 2">
    <name type="scientific">Pyropia yezoensis</name>
    <name type="common">Susabi-nori</name>
    <name type="synonym">Porphyra yezoensis</name>
    <dbReference type="NCBI Taxonomy" id="2788"/>
    <lineage>
        <taxon>Eukaryota</taxon>
        <taxon>Rhodophyta</taxon>
        <taxon>Bangiophyceae</taxon>
        <taxon>Bangiales</taxon>
        <taxon>Bangiaceae</taxon>
        <taxon>Pyropia</taxon>
    </lineage>
</organism>
<keyword evidence="2" id="KW-1185">Reference proteome</keyword>
<dbReference type="EMBL" id="CM020618">
    <property type="protein sequence ID" value="KAK1861082.1"/>
    <property type="molecule type" value="Genomic_DNA"/>
</dbReference>
<name>A0ACC3BT91_PYRYE</name>
<protein>
    <submittedName>
        <fullName evidence="1">Uncharacterized protein</fullName>
    </submittedName>
</protein>
<gene>
    <name evidence="1" type="ORF">I4F81_003666</name>
</gene>
<evidence type="ECO:0000313" key="1">
    <source>
        <dbReference type="EMBL" id="KAK1861082.1"/>
    </source>
</evidence>
<dbReference type="Proteomes" id="UP000798662">
    <property type="component" value="Chromosome 1"/>
</dbReference>
<accession>A0ACC3BT91</accession>
<reference evidence="1" key="1">
    <citation type="submission" date="2019-11" db="EMBL/GenBank/DDBJ databases">
        <title>Nori genome reveals adaptations in red seaweeds to the harsh intertidal environment.</title>
        <authorList>
            <person name="Wang D."/>
            <person name="Mao Y."/>
        </authorList>
    </citation>
    <scope>NUCLEOTIDE SEQUENCE</scope>
    <source>
        <tissue evidence="1">Gametophyte</tissue>
    </source>
</reference>